<dbReference type="Gene3D" id="3.40.50.10960">
    <property type="match status" value="1"/>
</dbReference>
<evidence type="ECO:0000256" key="5">
    <source>
        <dbReference type="ARBA" id="ARBA00022989"/>
    </source>
</evidence>
<feature type="domain" description="POTRA" evidence="10">
    <location>
        <begin position="50"/>
        <end position="118"/>
    </location>
</feature>
<dbReference type="Pfam" id="PF03799">
    <property type="entry name" value="FtsQ_DivIB_C"/>
    <property type="match status" value="1"/>
</dbReference>
<evidence type="ECO:0000256" key="9">
    <source>
        <dbReference type="SAM" id="MobiDB-lite"/>
    </source>
</evidence>
<dbReference type="InterPro" id="IPR013685">
    <property type="entry name" value="POTRA_FtsQ_type"/>
</dbReference>
<keyword evidence="3 8" id="KW-0132">Cell division</keyword>
<dbReference type="InterPro" id="IPR026580">
    <property type="entry name" value="DivIB"/>
</dbReference>
<dbReference type="InterPro" id="IPR005548">
    <property type="entry name" value="Cell_div_FtsQ/DivIB_C"/>
</dbReference>
<dbReference type="PROSITE" id="PS51779">
    <property type="entry name" value="POTRA"/>
    <property type="match status" value="1"/>
</dbReference>
<comment type="function">
    <text evidence="8">Cell division protein that may be involved in stabilizing or promoting the assembly of the division complex.</text>
</comment>
<dbReference type="InterPro" id="IPR034746">
    <property type="entry name" value="POTRA"/>
</dbReference>
<evidence type="ECO:0000256" key="3">
    <source>
        <dbReference type="ARBA" id="ARBA00022618"/>
    </source>
</evidence>
<evidence type="ECO:0000256" key="8">
    <source>
        <dbReference type="HAMAP-Rule" id="MF_00912"/>
    </source>
</evidence>
<gene>
    <name evidence="8" type="primary">divIB</name>
    <name evidence="11" type="ORF">P4T90_03530</name>
</gene>
<protein>
    <recommendedName>
        <fullName evidence="8">Cell division protein DivIB</fullName>
    </recommendedName>
</protein>
<evidence type="ECO:0000256" key="4">
    <source>
        <dbReference type="ARBA" id="ARBA00022692"/>
    </source>
</evidence>
<dbReference type="InterPro" id="IPR050487">
    <property type="entry name" value="FtsQ_DivIB"/>
</dbReference>
<keyword evidence="7 8" id="KW-0131">Cell cycle</keyword>
<evidence type="ECO:0000259" key="10">
    <source>
        <dbReference type="PROSITE" id="PS51779"/>
    </source>
</evidence>
<evidence type="ECO:0000313" key="12">
    <source>
        <dbReference type="Proteomes" id="UP001341444"/>
    </source>
</evidence>
<dbReference type="Gene3D" id="3.10.20.310">
    <property type="entry name" value="membrane protein fhac"/>
    <property type="match status" value="1"/>
</dbReference>
<comment type="caution">
    <text evidence="11">The sequence shown here is derived from an EMBL/GenBank/DDBJ whole genome shotgun (WGS) entry which is preliminary data.</text>
</comment>
<sequence length="282" mass="31372">MEKGKIVSLEDRIPKLKEQRKRKTNKRLVLLLSIFFILILVIIYFQSPLSRVHNVTVEGNAAVSSAAIIKKSGVTQQTNIWNLNKTKIKANIQKMPEIKSANISIHLPNSLVIHIKEYKKMAYVSDGNHYYPVLEDGSILKESTGSKLMNAPILTGFEQKKYLQAMVGQLENLPVEIINSISEIQYTPQSTDSYHITLYMNDGNEVIATIQTFADKIENYPSIVSQLDPKQKGIIDLEVGSYFQPFPNSSNAQNNTASGTNSSSVKNNNGSAKKNSGAAKKK</sequence>
<organism evidence="11 12">
    <name type="scientific">Heyndrickxia acidicola</name>
    <dbReference type="NCBI Taxonomy" id="209389"/>
    <lineage>
        <taxon>Bacteria</taxon>
        <taxon>Bacillati</taxon>
        <taxon>Bacillota</taxon>
        <taxon>Bacilli</taxon>
        <taxon>Bacillales</taxon>
        <taxon>Bacillaceae</taxon>
        <taxon>Heyndrickxia</taxon>
    </lineage>
</organism>
<name>A0ABU6MCN2_9BACI</name>
<dbReference type="RefSeq" id="WP_066264815.1">
    <property type="nucleotide sequence ID" value="NZ_JARMAB010000004.1"/>
</dbReference>
<keyword evidence="5 8" id="KW-1133">Transmembrane helix</keyword>
<dbReference type="EMBL" id="JARMAB010000004">
    <property type="protein sequence ID" value="MED1202162.1"/>
    <property type="molecule type" value="Genomic_DNA"/>
</dbReference>
<keyword evidence="6 8" id="KW-0472">Membrane</keyword>
<keyword evidence="2 8" id="KW-1003">Cell membrane</keyword>
<proteinExistence type="inferred from homology"/>
<keyword evidence="12" id="KW-1185">Reference proteome</keyword>
<keyword evidence="4 8" id="KW-0812">Transmembrane</keyword>
<dbReference type="PANTHER" id="PTHR37820:SF1">
    <property type="entry name" value="CELL DIVISION PROTEIN FTSQ"/>
    <property type="match status" value="1"/>
</dbReference>
<evidence type="ECO:0000256" key="1">
    <source>
        <dbReference type="ARBA" id="ARBA00004370"/>
    </source>
</evidence>
<evidence type="ECO:0000256" key="2">
    <source>
        <dbReference type="ARBA" id="ARBA00022475"/>
    </source>
</evidence>
<feature type="compositionally biased region" description="Low complexity" evidence="9">
    <location>
        <begin position="258"/>
        <end position="282"/>
    </location>
</feature>
<comment type="subcellular location">
    <subcellularLocation>
        <location evidence="8">Cell membrane</location>
        <topology evidence="8">Single-pass type II membrane protein</topology>
    </subcellularLocation>
    <subcellularLocation>
        <location evidence="1">Membrane</location>
    </subcellularLocation>
    <text evidence="8">Localizes to the division septum.</text>
</comment>
<accession>A0ABU6MCN2</accession>
<feature type="transmembrane region" description="Helical" evidence="8">
    <location>
        <begin position="28"/>
        <end position="45"/>
    </location>
</feature>
<dbReference type="Proteomes" id="UP001341444">
    <property type="component" value="Unassembled WGS sequence"/>
</dbReference>
<dbReference type="PANTHER" id="PTHR37820">
    <property type="entry name" value="CELL DIVISION PROTEIN DIVIB"/>
    <property type="match status" value="1"/>
</dbReference>
<evidence type="ECO:0000313" key="11">
    <source>
        <dbReference type="EMBL" id="MED1202162.1"/>
    </source>
</evidence>
<evidence type="ECO:0000256" key="7">
    <source>
        <dbReference type="ARBA" id="ARBA00023306"/>
    </source>
</evidence>
<comment type="similarity">
    <text evidence="8">Belongs to the FtsQ/DivIB family. DivIB subfamily.</text>
</comment>
<feature type="compositionally biased region" description="Polar residues" evidence="9">
    <location>
        <begin position="246"/>
        <end position="257"/>
    </location>
</feature>
<dbReference type="Pfam" id="PF08478">
    <property type="entry name" value="POTRA_1"/>
    <property type="match status" value="1"/>
</dbReference>
<evidence type="ECO:0000256" key="6">
    <source>
        <dbReference type="ARBA" id="ARBA00023136"/>
    </source>
</evidence>
<dbReference type="GO" id="GO:0051301">
    <property type="term" value="P:cell division"/>
    <property type="evidence" value="ECO:0007669"/>
    <property type="project" value="UniProtKB-KW"/>
</dbReference>
<reference evidence="11 12" key="1">
    <citation type="submission" date="2023-03" db="EMBL/GenBank/DDBJ databases">
        <title>Bacillus Genome Sequencing.</title>
        <authorList>
            <person name="Dunlap C."/>
        </authorList>
    </citation>
    <scope>NUCLEOTIDE SEQUENCE [LARGE SCALE GENOMIC DNA]</scope>
    <source>
        <strain evidence="11 12">B-23453</strain>
    </source>
</reference>
<dbReference type="HAMAP" id="MF_00912">
    <property type="entry name" value="DivIB"/>
    <property type="match status" value="1"/>
</dbReference>
<feature type="region of interest" description="Disordered" evidence="9">
    <location>
        <begin position="246"/>
        <end position="282"/>
    </location>
</feature>